<proteinExistence type="predicted"/>
<name>A0ABX0J9I2_9BACL</name>
<accession>A0ABX0J9I2</accession>
<evidence type="ECO:0000256" key="3">
    <source>
        <dbReference type="ARBA" id="ARBA00023163"/>
    </source>
</evidence>
<reference evidence="4" key="1">
    <citation type="submission" date="2020-03" db="EMBL/GenBank/DDBJ databases">
        <title>Draft sequencing of Paenibacilllus sp. S3N08.</title>
        <authorList>
            <person name="Kim D.-U."/>
        </authorList>
    </citation>
    <scope>NUCLEOTIDE SEQUENCE</scope>
    <source>
        <strain evidence="4">S3N08</strain>
    </source>
</reference>
<evidence type="ECO:0000313" key="4">
    <source>
        <dbReference type="EMBL" id="NHN33080.1"/>
    </source>
</evidence>
<evidence type="ECO:0000256" key="2">
    <source>
        <dbReference type="ARBA" id="ARBA00023125"/>
    </source>
</evidence>
<evidence type="ECO:0000313" key="5">
    <source>
        <dbReference type="Proteomes" id="UP001165962"/>
    </source>
</evidence>
<dbReference type="PANTHER" id="PTHR38465">
    <property type="entry name" value="HTH-TYPE TRANSCRIPTIONAL REGULATOR MJ1563-RELATED"/>
    <property type="match status" value="1"/>
</dbReference>
<dbReference type="Gene3D" id="1.10.10.10">
    <property type="entry name" value="Winged helix-like DNA-binding domain superfamily/Winged helix DNA-binding domain"/>
    <property type="match status" value="1"/>
</dbReference>
<keyword evidence="3" id="KW-0804">Transcription</keyword>
<gene>
    <name evidence="4" type="ORF">G9U52_25005</name>
</gene>
<dbReference type="RefSeq" id="WP_166153374.1">
    <property type="nucleotide sequence ID" value="NZ_JAAOIW010000010.1"/>
</dbReference>
<dbReference type="Proteomes" id="UP001165962">
    <property type="component" value="Unassembled WGS sequence"/>
</dbReference>
<evidence type="ECO:0008006" key="6">
    <source>
        <dbReference type="Google" id="ProtNLM"/>
    </source>
</evidence>
<dbReference type="InterPro" id="IPR052362">
    <property type="entry name" value="HTH-GbsR_regulator"/>
</dbReference>
<comment type="caution">
    <text evidence="4">The sequence shown here is derived from an EMBL/GenBank/DDBJ whole genome shotgun (WGS) entry which is preliminary data.</text>
</comment>
<keyword evidence="5" id="KW-1185">Reference proteome</keyword>
<evidence type="ECO:0000256" key="1">
    <source>
        <dbReference type="ARBA" id="ARBA00023015"/>
    </source>
</evidence>
<keyword evidence="1" id="KW-0805">Transcription regulation</keyword>
<dbReference type="PANTHER" id="PTHR38465:SF1">
    <property type="entry name" value="HTH-TYPE TRANSCRIPTIONAL REGULATOR MJ1563-RELATED"/>
    <property type="match status" value="1"/>
</dbReference>
<organism evidence="4 5">
    <name type="scientific">Paenibacillus agricola</name>
    <dbReference type="NCBI Taxonomy" id="2716264"/>
    <lineage>
        <taxon>Bacteria</taxon>
        <taxon>Bacillati</taxon>
        <taxon>Bacillota</taxon>
        <taxon>Bacilli</taxon>
        <taxon>Bacillales</taxon>
        <taxon>Paenibacillaceae</taxon>
        <taxon>Paenibacillus</taxon>
    </lineage>
</organism>
<dbReference type="EMBL" id="JAAOIW010000010">
    <property type="protein sequence ID" value="NHN33080.1"/>
    <property type="molecule type" value="Genomic_DNA"/>
</dbReference>
<sequence>MKGDPTSLPQLQKDVLNQFSLIYESFGYSPIVGQIFSLLLFAPEPLSLQDMCDNLKVSKAAVSVQVRTLLRSGICRKIPASRDRRDYYCISEEMCSAVIQNELEKVKKIHSSFYATLNSLKTMGQVESIEKDSFTAFKHRVEDLSCCYSLLLQKLEGLQEEWGGRGL</sequence>
<dbReference type="InterPro" id="IPR036390">
    <property type="entry name" value="WH_DNA-bd_sf"/>
</dbReference>
<dbReference type="SUPFAM" id="SSF46785">
    <property type="entry name" value="Winged helix' DNA-binding domain"/>
    <property type="match status" value="1"/>
</dbReference>
<protein>
    <recommendedName>
        <fullName evidence="6">HTH marR-type domain-containing protein</fullName>
    </recommendedName>
</protein>
<keyword evidence="2" id="KW-0238">DNA-binding</keyword>
<dbReference type="InterPro" id="IPR036388">
    <property type="entry name" value="WH-like_DNA-bd_sf"/>
</dbReference>